<evidence type="ECO:0000313" key="10">
    <source>
        <dbReference type="EMBL" id="EMG37718.1"/>
    </source>
</evidence>
<evidence type="ECO:0000256" key="6">
    <source>
        <dbReference type="SAM" id="SignalP"/>
    </source>
</evidence>
<dbReference type="Gene3D" id="2.60.40.2380">
    <property type="match status" value="1"/>
</dbReference>
<organism evidence="10 11">
    <name type="scientific">Desulfocurvibacter africanus PCS</name>
    <dbReference type="NCBI Taxonomy" id="1262666"/>
    <lineage>
        <taxon>Bacteria</taxon>
        <taxon>Pseudomonadati</taxon>
        <taxon>Thermodesulfobacteriota</taxon>
        <taxon>Desulfovibrionia</taxon>
        <taxon>Desulfovibrionales</taxon>
        <taxon>Desulfovibrionaceae</taxon>
        <taxon>Desulfocurvibacter</taxon>
    </lineage>
</organism>
<evidence type="ECO:0000256" key="3">
    <source>
        <dbReference type="ARBA" id="ARBA00022553"/>
    </source>
</evidence>
<feature type="transmembrane region" description="Helical" evidence="5">
    <location>
        <begin position="336"/>
        <end position="354"/>
    </location>
</feature>
<evidence type="ECO:0000313" key="11">
    <source>
        <dbReference type="Proteomes" id="UP000011922"/>
    </source>
</evidence>
<evidence type="ECO:0000256" key="5">
    <source>
        <dbReference type="SAM" id="Phobius"/>
    </source>
</evidence>
<dbReference type="Proteomes" id="UP000011922">
    <property type="component" value="Unassembled WGS sequence"/>
</dbReference>
<dbReference type="InterPro" id="IPR003661">
    <property type="entry name" value="HisK_dim/P_dom"/>
</dbReference>
<evidence type="ECO:0000259" key="7">
    <source>
        <dbReference type="PROSITE" id="PS50109"/>
    </source>
</evidence>
<evidence type="ECO:0000256" key="2">
    <source>
        <dbReference type="ARBA" id="ARBA00012438"/>
    </source>
</evidence>
<keyword evidence="6" id="KW-0732">Signal</keyword>
<dbReference type="Gene3D" id="1.10.287.130">
    <property type="match status" value="1"/>
</dbReference>
<keyword evidence="5" id="KW-1133">Transmembrane helix</keyword>
<dbReference type="Gene3D" id="3.30.565.10">
    <property type="entry name" value="Histidine kinase-like ATPase, C-terminal domain"/>
    <property type="match status" value="1"/>
</dbReference>
<dbReference type="CDD" id="cd00082">
    <property type="entry name" value="HisKA"/>
    <property type="match status" value="1"/>
</dbReference>
<dbReference type="Pfam" id="PF07695">
    <property type="entry name" value="7TMR-DISM_7TM"/>
    <property type="match status" value="1"/>
</dbReference>
<dbReference type="SUPFAM" id="SSF55785">
    <property type="entry name" value="PYP-like sensor domain (PAS domain)"/>
    <property type="match status" value="1"/>
</dbReference>
<dbReference type="InterPro" id="IPR003594">
    <property type="entry name" value="HATPase_dom"/>
</dbReference>
<dbReference type="InterPro" id="IPR011622">
    <property type="entry name" value="7TMR_DISM_rcpt_extracell_dom2"/>
</dbReference>
<feature type="transmembrane region" description="Helical" evidence="5">
    <location>
        <begin position="366"/>
        <end position="384"/>
    </location>
</feature>
<feature type="signal peptide" evidence="6">
    <location>
        <begin position="1"/>
        <end position="26"/>
    </location>
</feature>
<dbReference type="InterPro" id="IPR035965">
    <property type="entry name" value="PAS-like_dom_sf"/>
</dbReference>
<feature type="transmembrane region" description="Helical" evidence="5">
    <location>
        <begin position="211"/>
        <end position="236"/>
    </location>
</feature>
<dbReference type="InterPro" id="IPR000700">
    <property type="entry name" value="PAS-assoc_C"/>
</dbReference>
<feature type="transmembrane region" description="Helical" evidence="5">
    <location>
        <begin position="396"/>
        <end position="415"/>
    </location>
</feature>
<dbReference type="Gene3D" id="3.30.450.20">
    <property type="entry name" value="PAS domain"/>
    <property type="match status" value="1"/>
</dbReference>
<dbReference type="NCBIfam" id="TIGR00229">
    <property type="entry name" value="sensory_box"/>
    <property type="match status" value="1"/>
</dbReference>
<evidence type="ECO:0000256" key="1">
    <source>
        <dbReference type="ARBA" id="ARBA00000085"/>
    </source>
</evidence>
<dbReference type="Pfam" id="PF07696">
    <property type="entry name" value="7TMR-DISMED2"/>
    <property type="match status" value="1"/>
</dbReference>
<feature type="domain" description="PAS" evidence="8">
    <location>
        <begin position="442"/>
        <end position="511"/>
    </location>
</feature>
<dbReference type="PROSITE" id="PS51257">
    <property type="entry name" value="PROKAR_LIPOPROTEIN"/>
    <property type="match status" value="1"/>
</dbReference>
<dbReference type="PROSITE" id="PS50112">
    <property type="entry name" value="PAS"/>
    <property type="match status" value="1"/>
</dbReference>
<keyword evidence="5" id="KW-0812">Transmembrane</keyword>
<feature type="transmembrane region" description="Helical" evidence="5">
    <location>
        <begin position="243"/>
        <end position="259"/>
    </location>
</feature>
<evidence type="ECO:0000259" key="8">
    <source>
        <dbReference type="PROSITE" id="PS50112"/>
    </source>
</evidence>
<dbReference type="CDD" id="cd00130">
    <property type="entry name" value="PAS"/>
    <property type="match status" value="1"/>
</dbReference>
<dbReference type="GO" id="GO:0000155">
    <property type="term" value="F:phosphorelay sensor kinase activity"/>
    <property type="evidence" value="ECO:0007669"/>
    <property type="project" value="InterPro"/>
</dbReference>
<feature type="domain" description="Histidine kinase" evidence="7">
    <location>
        <begin position="577"/>
        <end position="817"/>
    </location>
</feature>
<dbReference type="PANTHER" id="PTHR43065:SF42">
    <property type="entry name" value="TWO-COMPONENT SENSOR PPRA"/>
    <property type="match status" value="1"/>
</dbReference>
<dbReference type="InterPro" id="IPR011623">
    <property type="entry name" value="7TMR_DISM_rcpt_extracell_dom1"/>
</dbReference>
<dbReference type="InterPro" id="IPR036097">
    <property type="entry name" value="HisK_dim/P_sf"/>
</dbReference>
<dbReference type="Pfam" id="PF08448">
    <property type="entry name" value="PAS_4"/>
    <property type="match status" value="1"/>
</dbReference>
<dbReference type="PRINTS" id="PR00344">
    <property type="entry name" value="BCTRLSENSOR"/>
</dbReference>
<dbReference type="PATRIC" id="fig|1262666.3.peg.1523"/>
<feature type="transmembrane region" description="Helical" evidence="5">
    <location>
        <begin position="279"/>
        <end position="299"/>
    </location>
</feature>
<dbReference type="InterPro" id="IPR005467">
    <property type="entry name" value="His_kinase_dom"/>
</dbReference>
<feature type="transmembrane region" description="Helical" evidence="5">
    <location>
        <begin position="311"/>
        <end position="330"/>
    </location>
</feature>
<evidence type="ECO:0000256" key="4">
    <source>
        <dbReference type="SAM" id="Coils"/>
    </source>
</evidence>
<dbReference type="SUPFAM" id="SSF55874">
    <property type="entry name" value="ATPase domain of HSP90 chaperone/DNA topoisomerase II/histidine kinase"/>
    <property type="match status" value="1"/>
</dbReference>
<dbReference type="SUPFAM" id="SSF47384">
    <property type="entry name" value="Homodimeric domain of signal transducing histidine kinase"/>
    <property type="match status" value="1"/>
</dbReference>
<dbReference type="InterPro" id="IPR036890">
    <property type="entry name" value="HATPase_C_sf"/>
</dbReference>
<dbReference type="EMBL" id="AOSV01000015">
    <property type="protein sequence ID" value="EMG37718.1"/>
    <property type="molecule type" value="Genomic_DNA"/>
</dbReference>
<name>M5Q2U9_DESAF</name>
<dbReference type="SMART" id="SM00387">
    <property type="entry name" value="HATPase_c"/>
    <property type="match status" value="1"/>
</dbReference>
<dbReference type="Pfam" id="PF02518">
    <property type="entry name" value="HATPase_c"/>
    <property type="match status" value="1"/>
</dbReference>
<accession>M5Q2U9</accession>
<keyword evidence="3" id="KW-0597">Phosphoprotein</keyword>
<dbReference type="PROSITE" id="PS50109">
    <property type="entry name" value="HIS_KIN"/>
    <property type="match status" value="1"/>
</dbReference>
<dbReference type="RefSeq" id="WP_005985676.1">
    <property type="nucleotide sequence ID" value="NZ_AOSV01000015.1"/>
</dbReference>
<dbReference type="InterPro" id="IPR004358">
    <property type="entry name" value="Sig_transdc_His_kin-like_C"/>
</dbReference>
<protein>
    <recommendedName>
        <fullName evidence="2">histidine kinase</fullName>
        <ecNumber evidence="2">2.7.13.3</ecNumber>
    </recommendedName>
</protein>
<dbReference type="InterPro" id="IPR013656">
    <property type="entry name" value="PAS_4"/>
</dbReference>
<feature type="chain" id="PRO_5004069567" description="histidine kinase" evidence="6">
    <location>
        <begin position="27"/>
        <end position="818"/>
    </location>
</feature>
<dbReference type="OrthoDB" id="5479699at2"/>
<reference evidence="10 11" key="1">
    <citation type="journal article" date="2013" name="Genome Announc.">
        <title>Draft Genome Sequence for Desulfovibrio africanus Strain PCS.</title>
        <authorList>
            <person name="Brown S.D."/>
            <person name="Utturkar S.M."/>
            <person name="Arkin A.P."/>
            <person name="Deutschbauer A.M."/>
            <person name="Elias D.A."/>
            <person name="Hazen T.C."/>
            <person name="Chakraborty R."/>
        </authorList>
    </citation>
    <scope>NUCLEOTIDE SEQUENCE [LARGE SCALE GENOMIC DNA]</scope>
    <source>
        <strain evidence="10 11">PCS</strain>
    </source>
</reference>
<sequence>MTIRRSLPYRAHFLRFALLCAIPICALLLQACQPDICEHGSCMAHSLALHGFTELSERMDFLEDPTRTMTIQDVASPRTEGMFAPLVESYRRFEPGLNVWLRLPLRPEDVLGADGQPVRDWVLVLEDVYYDRLSLYLPNTRHPGQWMVKETGRSMFHPHGHLAIPFALGPEPDIRAAQGEPLYLYIRVQNSFHSLKKLFLFESQSYYNALVVWNVLLGVFYGVMLLMAPLALLLYLVTRDRGMLWFSLLLVFLTAFFVLDNNFLDRLLKNWNHEEVNLLYSLVLAAMIYSATKFTRAFLMTARTAPVLDKLLRLYGLLGLSAVLVAFLHNPKLLDMWLNFLGLAAPFAVIGTGIWCRIKGFKPARFFLMAVSFFPLGTCVYILADMNLVARNVLTMNAFQIGTMLMAASMSLALLDRIRELRRESENLEQARRAAVEALEERDRCVRAIFDQSFQFMSLLDAEGRVLEINRSVLEHHEITREDIVGRPLSEVDPHFDSEQREILHNALARAGQGEFMRFELSQHGKHVDVSVKPVFGEDGKVQLMVAEGRDVTELHRVQQQMYHADKMAALGRIIAGVAHEINNPNNFIYFNLPVLRDYLLAIRAELDECLKERPEARIMNMLPEDLMNDVFQLLEDMEHGSRRITGIVDELKNYIRGQGEDEEMRPESLATVAGQVMTLVGKQVRKSVGALTVDVPSDLPRVVMHPGRIEQVLINLLINASQALEGVPHAEAAIIMRARVDGAGMVRVDVQDNGPGIPLEIQGSIFEPFFTTKSKQHGTGLGLAISQRIAEEHGGSLAVDSRPDRTVFSLRLPAAKE</sequence>
<gene>
    <name evidence="10" type="ORF">PCS_01500</name>
</gene>
<feature type="coiled-coil region" evidence="4">
    <location>
        <begin position="411"/>
        <end position="448"/>
    </location>
</feature>
<proteinExistence type="predicted"/>
<dbReference type="PANTHER" id="PTHR43065">
    <property type="entry name" value="SENSOR HISTIDINE KINASE"/>
    <property type="match status" value="1"/>
</dbReference>
<dbReference type="EC" id="2.7.13.3" evidence="2"/>
<comment type="catalytic activity">
    <reaction evidence="1">
        <text>ATP + protein L-histidine = ADP + protein N-phospho-L-histidine.</text>
        <dbReference type="EC" id="2.7.13.3"/>
    </reaction>
</comment>
<comment type="caution">
    <text evidence="10">The sequence shown here is derived from an EMBL/GenBank/DDBJ whole genome shotgun (WGS) entry which is preliminary data.</text>
</comment>
<keyword evidence="4" id="KW-0175">Coiled coil</keyword>
<dbReference type="AlphaFoldDB" id="M5Q2U9"/>
<keyword evidence="5" id="KW-0472">Membrane</keyword>
<evidence type="ECO:0000259" key="9">
    <source>
        <dbReference type="PROSITE" id="PS50113"/>
    </source>
</evidence>
<feature type="domain" description="PAC" evidence="9">
    <location>
        <begin position="510"/>
        <end position="564"/>
    </location>
</feature>
<dbReference type="PROSITE" id="PS50113">
    <property type="entry name" value="PAC"/>
    <property type="match status" value="1"/>
</dbReference>
<dbReference type="InterPro" id="IPR000014">
    <property type="entry name" value="PAS"/>
</dbReference>